<keyword evidence="10" id="KW-0833">Ubl conjugation pathway</keyword>
<organism evidence="17 18">
    <name type="scientific">Linum trigynum</name>
    <dbReference type="NCBI Taxonomy" id="586398"/>
    <lineage>
        <taxon>Eukaryota</taxon>
        <taxon>Viridiplantae</taxon>
        <taxon>Streptophyta</taxon>
        <taxon>Embryophyta</taxon>
        <taxon>Tracheophyta</taxon>
        <taxon>Spermatophyta</taxon>
        <taxon>Magnoliopsida</taxon>
        <taxon>eudicotyledons</taxon>
        <taxon>Gunneridae</taxon>
        <taxon>Pentapetalae</taxon>
        <taxon>rosids</taxon>
        <taxon>fabids</taxon>
        <taxon>Malpighiales</taxon>
        <taxon>Linaceae</taxon>
        <taxon>Linum</taxon>
    </lineage>
</organism>
<evidence type="ECO:0000256" key="1">
    <source>
        <dbReference type="ARBA" id="ARBA00000900"/>
    </source>
</evidence>
<dbReference type="EMBL" id="OZ034820">
    <property type="protein sequence ID" value="CAL1401655.1"/>
    <property type="molecule type" value="Genomic_DNA"/>
</dbReference>
<keyword evidence="9" id="KW-0863">Zinc-finger</keyword>
<sequence length="145" mass="16205">MKALIFLLFFHLFIISSFFPTSHSSSQSNCAPLKCSSNAPEILTPFHLTTHHPPGCGKPGFTLSCKHNATTITFPNHLNLVINSISYDENRIALLDPRRCVHSVFLDLSLTPFEYAYLVKEFKYLNFSVGLSVDSHDEVACLSGR</sequence>
<evidence type="ECO:0000256" key="15">
    <source>
        <dbReference type="SAM" id="SignalP"/>
    </source>
</evidence>
<evidence type="ECO:0000256" key="12">
    <source>
        <dbReference type="ARBA" id="ARBA00022989"/>
    </source>
</evidence>
<comment type="subcellular location">
    <subcellularLocation>
        <location evidence="2">Membrane</location>
        <topology evidence="2">Single-pass membrane protein</topology>
    </subcellularLocation>
</comment>
<protein>
    <recommendedName>
        <fullName evidence="4">RING-type E3 ubiquitin transferase</fullName>
        <ecNumber evidence="4">2.3.2.27</ecNumber>
    </recommendedName>
</protein>
<feature type="chain" id="PRO_5043662693" description="RING-type E3 ubiquitin transferase" evidence="15">
    <location>
        <begin position="25"/>
        <end position="145"/>
    </location>
</feature>
<evidence type="ECO:0000256" key="9">
    <source>
        <dbReference type="ARBA" id="ARBA00022771"/>
    </source>
</evidence>
<comment type="similarity">
    <text evidence="14">Belongs to the RING-type zinc finger family. ATL subfamily.</text>
</comment>
<evidence type="ECO:0000256" key="6">
    <source>
        <dbReference type="ARBA" id="ARBA00022692"/>
    </source>
</evidence>
<evidence type="ECO:0000256" key="13">
    <source>
        <dbReference type="ARBA" id="ARBA00023136"/>
    </source>
</evidence>
<dbReference type="InterPro" id="IPR046948">
    <property type="entry name" value="ATL20-22-like"/>
</dbReference>
<dbReference type="GO" id="GO:0008270">
    <property type="term" value="F:zinc ion binding"/>
    <property type="evidence" value="ECO:0007669"/>
    <property type="project" value="UniProtKB-KW"/>
</dbReference>
<evidence type="ECO:0000313" key="17">
    <source>
        <dbReference type="EMBL" id="CAL1401655.1"/>
    </source>
</evidence>
<evidence type="ECO:0000259" key="16">
    <source>
        <dbReference type="Pfam" id="PF13947"/>
    </source>
</evidence>
<dbReference type="InterPro" id="IPR025287">
    <property type="entry name" value="WAK_GUB"/>
</dbReference>
<evidence type="ECO:0000313" key="18">
    <source>
        <dbReference type="Proteomes" id="UP001497516"/>
    </source>
</evidence>
<comment type="catalytic activity">
    <reaction evidence="1">
        <text>S-ubiquitinyl-[E2 ubiquitin-conjugating enzyme]-L-cysteine + [acceptor protein]-L-lysine = [E2 ubiquitin-conjugating enzyme]-L-cysteine + N(6)-ubiquitinyl-[acceptor protein]-L-lysine.</text>
        <dbReference type="EC" id="2.3.2.27"/>
    </reaction>
</comment>
<proteinExistence type="inferred from homology"/>
<dbReference type="GO" id="GO:0061630">
    <property type="term" value="F:ubiquitin protein ligase activity"/>
    <property type="evidence" value="ECO:0007669"/>
    <property type="project" value="UniProtKB-EC"/>
</dbReference>
<dbReference type="Proteomes" id="UP001497516">
    <property type="component" value="Chromosome 7"/>
</dbReference>
<keyword evidence="11" id="KW-0862">Zinc</keyword>
<evidence type="ECO:0000256" key="7">
    <source>
        <dbReference type="ARBA" id="ARBA00022723"/>
    </source>
</evidence>
<dbReference type="AlphaFoldDB" id="A0AAV2FTM0"/>
<evidence type="ECO:0000256" key="11">
    <source>
        <dbReference type="ARBA" id="ARBA00022833"/>
    </source>
</evidence>
<keyword evidence="13" id="KW-0472">Membrane</keyword>
<gene>
    <name evidence="17" type="ORF">LTRI10_LOCUS41701</name>
</gene>
<evidence type="ECO:0000256" key="4">
    <source>
        <dbReference type="ARBA" id="ARBA00012483"/>
    </source>
</evidence>
<comment type="pathway">
    <text evidence="3">Protein modification; protein ubiquitination.</text>
</comment>
<feature type="domain" description="Wall-associated receptor kinase galacturonan-binding" evidence="16">
    <location>
        <begin position="30"/>
        <end position="95"/>
    </location>
</feature>
<dbReference type="PANTHER" id="PTHR46279">
    <property type="entry name" value="RING/U-BOX SUPERFAMILY PROTEIN"/>
    <property type="match status" value="1"/>
</dbReference>
<name>A0AAV2FTM0_9ROSI</name>
<evidence type="ECO:0000256" key="14">
    <source>
        <dbReference type="ARBA" id="ARBA00024209"/>
    </source>
</evidence>
<evidence type="ECO:0000256" key="2">
    <source>
        <dbReference type="ARBA" id="ARBA00004167"/>
    </source>
</evidence>
<dbReference type="Pfam" id="PF13947">
    <property type="entry name" value="GUB_WAK_bind"/>
    <property type="match status" value="1"/>
</dbReference>
<evidence type="ECO:0000256" key="8">
    <source>
        <dbReference type="ARBA" id="ARBA00022729"/>
    </source>
</evidence>
<keyword evidence="8 15" id="KW-0732">Signal</keyword>
<reference evidence="17 18" key="1">
    <citation type="submission" date="2024-04" db="EMBL/GenBank/DDBJ databases">
        <authorList>
            <person name="Fracassetti M."/>
        </authorList>
    </citation>
    <scope>NUCLEOTIDE SEQUENCE [LARGE SCALE GENOMIC DNA]</scope>
</reference>
<dbReference type="EC" id="2.3.2.27" evidence="4"/>
<dbReference type="PANTHER" id="PTHR46279:SF12">
    <property type="entry name" value="RING-TYPE E3 UBIQUITIN TRANSFERASE"/>
    <property type="match status" value="1"/>
</dbReference>
<keyword evidence="6" id="KW-0812">Transmembrane</keyword>
<dbReference type="GO" id="GO:0030247">
    <property type="term" value="F:polysaccharide binding"/>
    <property type="evidence" value="ECO:0007669"/>
    <property type="project" value="InterPro"/>
</dbReference>
<evidence type="ECO:0000256" key="5">
    <source>
        <dbReference type="ARBA" id="ARBA00022679"/>
    </source>
</evidence>
<keyword evidence="12" id="KW-1133">Transmembrane helix</keyword>
<dbReference type="GO" id="GO:0016020">
    <property type="term" value="C:membrane"/>
    <property type="evidence" value="ECO:0007669"/>
    <property type="project" value="UniProtKB-SubCell"/>
</dbReference>
<keyword evidence="7" id="KW-0479">Metal-binding</keyword>
<feature type="signal peptide" evidence="15">
    <location>
        <begin position="1"/>
        <end position="24"/>
    </location>
</feature>
<keyword evidence="5" id="KW-0808">Transferase</keyword>
<evidence type="ECO:0000256" key="3">
    <source>
        <dbReference type="ARBA" id="ARBA00004906"/>
    </source>
</evidence>
<keyword evidence="18" id="KW-1185">Reference proteome</keyword>
<evidence type="ECO:0000256" key="10">
    <source>
        <dbReference type="ARBA" id="ARBA00022786"/>
    </source>
</evidence>
<accession>A0AAV2FTM0</accession>